<dbReference type="KEGG" id="bmeg:BG04_3481"/>
<gene>
    <name evidence="1" type="ORF">BG04_3481</name>
</gene>
<organism evidence="1 2">
    <name type="scientific">Priestia megaterium (strain ATCC 14581 / DSM 32 / CCUG 1817 / JCM 2506 / NBRC 15308 / NCIMB 9376 / NCTC 10342 / NRRL B-14308 / VKM B-512 / Ford 19)</name>
    <name type="common">Bacillus megaterium</name>
    <dbReference type="NCBI Taxonomy" id="1348623"/>
    <lineage>
        <taxon>Bacteria</taxon>
        <taxon>Bacillati</taxon>
        <taxon>Bacillota</taxon>
        <taxon>Bacilli</taxon>
        <taxon>Bacillales</taxon>
        <taxon>Bacillaceae</taxon>
        <taxon>Priestia</taxon>
    </lineage>
</organism>
<dbReference type="AlphaFoldDB" id="A0A0B6AK61"/>
<evidence type="ECO:0000313" key="2">
    <source>
        <dbReference type="Proteomes" id="UP000031829"/>
    </source>
</evidence>
<reference evidence="1 2" key="1">
    <citation type="journal article" date="2015" name="Genome Announc.">
        <title>Complete genome sequences for 35 biothreat assay-relevant bacillus species.</title>
        <authorList>
            <person name="Johnson S.L."/>
            <person name="Daligault H.E."/>
            <person name="Davenport K.W."/>
            <person name="Jaissle J."/>
            <person name="Frey K.G."/>
            <person name="Ladner J.T."/>
            <person name="Broomall S.M."/>
            <person name="Bishop-Lilly K.A."/>
            <person name="Bruce D.C."/>
            <person name="Gibbons H.S."/>
            <person name="Coyne S.R."/>
            <person name="Lo C.C."/>
            <person name="Meincke L."/>
            <person name="Munk A.C."/>
            <person name="Koroleva G.I."/>
            <person name="Rosenzweig C.N."/>
            <person name="Palacios G.F."/>
            <person name="Redden C.L."/>
            <person name="Minogue T.D."/>
            <person name="Chain P.S."/>
        </authorList>
    </citation>
    <scope>NUCLEOTIDE SEQUENCE [LARGE SCALE GENOMIC DNA]</scope>
    <source>
        <strain evidence="2">ATCC 14581 / DSM 32 / JCM 2506 / NBRC 15308 / NCIMB 9376 / NCTC 10342 / NRRL B-14308 / VKM B-512</strain>
    </source>
</reference>
<name>A0A0B6AK61_PRIM2</name>
<dbReference type="HOGENOM" id="CLU_2230991_0_0_9"/>
<proteinExistence type="predicted"/>
<protein>
    <submittedName>
        <fullName evidence="1">Uncharacterized protein</fullName>
    </submittedName>
</protein>
<accession>A0A0B6AK61</accession>
<sequence>MKDNQQITALIAAQVEKLARQFGYDFLSEKQGNQTLCQILQRDEDGSILATPLSFHLHMNEDKGTGDIIYYHQQGEFKRQQVNVYEENSLVNVLLFIQERLKVNR</sequence>
<evidence type="ECO:0000313" key="1">
    <source>
        <dbReference type="EMBL" id="AJI20958.1"/>
    </source>
</evidence>
<dbReference type="Proteomes" id="UP000031829">
    <property type="component" value="Chromosome"/>
</dbReference>
<dbReference type="RefSeq" id="WP_034653639.1">
    <property type="nucleotide sequence ID" value="NZ_BCVB01000003.1"/>
</dbReference>
<dbReference type="GeneID" id="93641540"/>
<dbReference type="EMBL" id="CP009920">
    <property type="protein sequence ID" value="AJI20958.1"/>
    <property type="molecule type" value="Genomic_DNA"/>
</dbReference>